<dbReference type="PIRSF" id="PIRSF036593">
    <property type="entry name" value="GrdD"/>
    <property type="match status" value="1"/>
</dbReference>
<evidence type="ECO:0000313" key="2">
    <source>
        <dbReference type="Proteomes" id="UP000664601"/>
    </source>
</evidence>
<dbReference type="NCBIfam" id="NF040747">
    <property type="entry name" value="reduct_C_alpha"/>
    <property type="match status" value="1"/>
</dbReference>
<dbReference type="InterPro" id="IPR003664">
    <property type="entry name" value="FA_synthesis"/>
</dbReference>
<dbReference type="EMBL" id="JAFREM010000016">
    <property type="protein sequence ID" value="MBO1306628.1"/>
    <property type="molecule type" value="Genomic_DNA"/>
</dbReference>
<organism evidence="1 2">
    <name type="scientific">Candidatus Enterococcus moelleringii</name>
    <dbReference type="NCBI Taxonomy" id="2815325"/>
    <lineage>
        <taxon>Bacteria</taxon>
        <taxon>Bacillati</taxon>
        <taxon>Bacillota</taxon>
        <taxon>Bacilli</taxon>
        <taxon>Lactobacillales</taxon>
        <taxon>Enterococcaceae</taxon>
        <taxon>Enterococcus</taxon>
    </lineage>
</organism>
<reference evidence="1 2" key="1">
    <citation type="submission" date="2021-03" db="EMBL/GenBank/DDBJ databases">
        <title>Enterococcal diversity collection.</title>
        <authorList>
            <person name="Gilmore M.S."/>
            <person name="Schwartzman J."/>
            <person name="Van Tyne D."/>
            <person name="Martin M."/>
            <person name="Earl A.M."/>
            <person name="Manson A.L."/>
            <person name="Straub T."/>
            <person name="Salamzade R."/>
            <person name="Saavedra J."/>
            <person name="Lebreton F."/>
            <person name="Prichula J."/>
            <person name="Schaufler K."/>
            <person name="Gaca A."/>
            <person name="Sgardioli B."/>
            <person name="Wagenaar J."/>
            <person name="Strong T."/>
        </authorList>
    </citation>
    <scope>NUCLEOTIDE SEQUENCE [LARGE SCALE GENOMIC DNA]</scope>
    <source>
        <strain evidence="1 2">669A</strain>
    </source>
</reference>
<protein>
    <submittedName>
        <fullName evidence="1">Glycine reductase</fullName>
    </submittedName>
</protein>
<name>A0ABS3LAG6_9ENTE</name>
<sequence length="388" mass="41161">MSDQVKETVKKVFEELADSLETGQMGKRLKIGLTIDGSELGTEVMKEAAYQIKRKNLFDVVVIGSETDWTQDFEHISTTDCQKEAHELMTELLDSGELAGCVTLHYNFPIGVSTVGKVVTPALGRELFIATTTGTASAARNEAMVLNTVHGIAAAKASGIANPSVGILNIEGAKAVERAVLTLQKGGYEVNFGASQRADGGLVLRGNDLLMGSVDVVVCDSLTGNILMKLFSAYNSGGNYEVSGSGYGPGIGKNYERNICIISRASGAPVIANALEYAYQLAKGQLAKISREEYGKAEAAGLQEICQELTKQGAPASAALAPVTPPEKEIVTSEIAGIEIMELEEAVQLLWQKNIYAESGMGCTGPVILVNDDNDQSAKQALTEANYL</sequence>
<keyword evidence="2" id="KW-1185">Reference proteome</keyword>
<accession>A0ABS3LAG6</accession>
<comment type="caution">
    <text evidence="1">The sequence shown here is derived from an EMBL/GenBank/DDBJ whole genome shotgun (WGS) entry which is preliminary data.</text>
</comment>
<dbReference type="Proteomes" id="UP000664601">
    <property type="component" value="Unassembled WGS sequence"/>
</dbReference>
<dbReference type="Gene3D" id="3.40.718.10">
    <property type="entry name" value="Isopropylmalate Dehydrogenase"/>
    <property type="match status" value="1"/>
</dbReference>
<dbReference type="Pfam" id="PF02504">
    <property type="entry name" value="FA_synthesis"/>
    <property type="match status" value="1"/>
</dbReference>
<dbReference type="RefSeq" id="WP_207673553.1">
    <property type="nucleotide sequence ID" value="NZ_JAFREM010000016.1"/>
</dbReference>
<dbReference type="SUPFAM" id="SSF53659">
    <property type="entry name" value="Isocitrate/Isopropylmalate dehydrogenase-like"/>
    <property type="match status" value="1"/>
</dbReference>
<dbReference type="InterPro" id="IPR012116">
    <property type="entry name" value="Gly_reductase_pC_asu"/>
</dbReference>
<gene>
    <name evidence="1" type="ORF">JZO70_10665</name>
</gene>
<proteinExistence type="predicted"/>
<evidence type="ECO:0000313" key="1">
    <source>
        <dbReference type="EMBL" id="MBO1306628.1"/>
    </source>
</evidence>